<dbReference type="AlphaFoldDB" id="A0A9X1ISB2"/>
<dbReference type="InterPro" id="IPR029065">
    <property type="entry name" value="Enolase_C-like"/>
</dbReference>
<keyword evidence="6" id="KW-1185">Reference proteome</keyword>
<dbReference type="Gene3D" id="3.20.20.120">
    <property type="entry name" value="Enolase-like C-terminal domain"/>
    <property type="match status" value="1"/>
</dbReference>
<comment type="caution">
    <text evidence="5">The sequence shown here is derived from an EMBL/GenBank/DDBJ whole genome shotgun (WGS) entry which is preliminary data.</text>
</comment>
<protein>
    <submittedName>
        <fullName evidence="5">Mandelate racemase/muconate lactonizing enzyme family protein</fullName>
    </submittedName>
</protein>
<dbReference type="InterPro" id="IPR046945">
    <property type="entry name" value="RHMD-like"/>
</dbReference>
<sequence>MKITGCETHAVTVNFEGMMSGTHVVLRLRTDQGIEGIAYVSRVGPRNIRAMALVMEAMVESIHGLDPSNAEEIYRKLFGAALGAPVSGLELRAASAIDVACWDLKGKAVGQPVFRLMGGFRDRLPISANWALMPGGPKDKLQAHLENLLARGFRAVKAPCGFATIPDAVDHVKFIRAVVGPDVRIIVDLNFAHTVKSALRFARETEEVDLYWIEDPVAFHDYDGMAQVRANAKQNITAGEVYQHPHEFKWLLERRGSDNVMIDQDLGLTGFLKIAHMAQAYGCPVVNHLAPEALAHPIAAVPNGLIVGLVPWGQPLFTEPMKVDDGNLVMPATPGLGLTLDEDVLKKCAVS</sequence>
<reference evidence="5" key="1">
    <citation type="submission" date="2021-05" db="EMBL/GenBank/DDBJ databases">
        <title>Genome of Sphingobium sp. strain.</title>
        <authorList>
            <person name="Fan R."/>
        </authorList>
    </citation>
    <scope>NUCLEOTIDE SEQUENCE</scope>
    <source>
        <strain evidence="5">H33</strain>
    </source>
</reference>
<evidence type="ECO:0000313" key="5">
    <source>
        <dbReference type="EMBL" id="MBT2188232.1"/>
    </source>
</evidence>
<dbReference type="GO" id="GO:0016052">
    <property type="term" value="P:carbohydrate catabolic process"/>
    <property type="evidence" value="ECO:0007669"/>
    <property type="project" value="TreeGrafter"/>
</dbReference>
<dbReference type="Gene3D" id="3.30.390.10">
    <property type="entry name" value="Enolase-like, N-terminal domain"/>
    <property type="match status" value="1"/>
</dbReference>
<keyword evidence="3" id="KW-0460">Magnesium</keyword>
<evidence type="ECO:0000256" key="1">
    <source>
        <dbReference type="ARBA" id="ARBA00001946"/>
    </source>
</evidence>
<dbReference type="InterPro" id="IPR036849">
    <property type="entry name" value="Enolase-like_C_sf"/>
</dbReference>
<dbReference type="InterPro" id="IPR029017">
    <property type="entry name" value="Enolase-like_N"/>
</dbReference>
<dbReference type="SFLD" id="SFLDS00001">
    <property type="entry name" value="Enolase"/>
    <property type="match status" value="1"/>
</dbReference>
<name>A0A9X1ISB2_9SPHN</name>
<dbReference type="PANTHER" id="PTHR13794:SF58">
    <property type="entry name" value="MITOCHONDRIAL ENOLASE SUPERFAMILY MEMBER 1"/>
    <property type="match status" value="1"/>
</dbReference>
<dbReference type="Pfam" id="PF02746">
    <property type="entry name" value="MR_MLE_N"/>
    <property type="match status" value="1"/>
</dbReference>
<dbReference type="SUPFAM" id="SSF54826">
    <property type="entry name" value="Enolase N-terminal domain-like"/>
    <property type="match status" value="1"/>
</dbReference>
<accession>A0A9X1ISB2</accession>
<proteinExistence type="predicted"/>
<evidence type="ECO:0000313" key="6">
    <source>
        <dbReference type="Proteomes" id="UP001138757"/>
    </source>
</evidence>
<feature type="domain" description="Mandelate racemase/muconate lactonizing enzyme C-terminal" evidence="4">
    <location>
        <begin position="138"/>
        <end position="235"/>
    </location>
</feature>
<gene>
    <name evidence="5" type="ORF">KK488_14850</name>
</gene>
<dbReference type="SUPFAM" id="SSF51604">
    <property type="entry name" value="Enolase C-terminal domain-like"/>
    <property type="match status" value="1"/>
</dbReference>
<dbReference type="EMBL" id="JAHGAW010000009">
    <property type="protein sequence ID" value="MBT2188232.1"/>
    <property type="molecule type" value="Genomic_DNA"/>
</dbReference>
<evidence type="ECO:0000256" key="3">
    <source>
        <dbReference type="ARBA" id="ARBA00022842"/>
    </source>
</evidence>
<dbReference type="RefSeq" id="WP_214624481.1">
    <property type="nucleotide sequence ID" value="NZ_JAHGAW010000009.1"/>
</dbReference>
<dbReference type="SFLD" id="SFLDG00179">
    <property type="entry name" value="mandelate_racemase"/>
    <property type="match status" value="1"/>
</dbReference>
<dbReference type="GO" id="GO:0016836">
    <property type="term" value="F:hydro-lyase activity"/>
    <property type="evidence" value="ECO:0007669"/>
    <property type="project" value="TreeGrafter"/>
</dbReference>
<dbReference type="InterPro" id="IPR013342">
    <property type="entry name" value="Mandelate_racemase_C"/>
</dbReference>
<evidence type="ECO:0000256" key="2">
    <source>
        <dbReference type="ARBA" id="ARBA00022723"/>
    </source>
</evidence>
<keyword evidence="2" id="KW-0479">Metal-binding</keyword>
<evidence type="ECO:0000259" key="4">
    <source>
        <dbReference type="SMART" id="SM00922"/>
    </source>
</evidence>
<dbReference type="SMART" id="SM00922">
    <property type="entry name" value="MR_MLE"/>
    <property type="match status" value="1"/>
</dbReference>
<dbReference type="InterPro" id="IPR013341">
    <property type="entry name" value="Mandelate_racemase_N_dom"/>
</dbReference>
<dbReference type="Pfam" id="PF13378">
    <property type="entry name" value="MR_MLE_C"/>
    <property type="match status" value="1"/>
</dbReference>
<dbReference type="CDD" id="cd03316">
    <property type="entry name" value="MR_like"/>
    <property type="match status" value="1"/>
</dbReference>
<dbReference type="PANTHER" id="PTHR13794">
    <property type="entry name" value="ENOLASE SUPERFAMILY, MANDELATE RACEMASE"/>
    <property type="match status" value="1"/>
</dbReference>
<dbReference type="GO" id="GO:0000287">
    <property type="term" value="F:magnesium ion binding"/>
    <property type="evidence" value="ECO:0007669"/>
    <property type="project" value="TreeGrafter"/>
</dbReference>
<dbReference type="Proteomes" id="UP001138757">
    <property type="component" value="Unassembled WGS sequence"/>
</dbReference>
<comment type="cofactor">
    <cofactor evidence="1">
        <name>Mg(2+)</name>
        <dbReference type="ChEBI" id="CHEBI:18420"/>
    </cofactor>
</comment>
<organism evidence="5 6">
    <name type="scientific">Sphingobium nicotianae</name>
    <dbReference type="NCBI Taxonomy" id="2782607"/>
    <lineage>
        <taxon>Bacteria</taxon>
        <taxon>Pseudomonadati</taxon>
        <taxon>Pseudomonadota</taxon>
        <taxon>Alphaproteobacteria</taxon>
        <taxon>Sphingomonadales</taxon>
        <taxon>Sphingomonadaceae</taxon>
        <taxon>Sphingobium</taxon>
    </lineage>
</organism>